<name>A0A193LFD6_9GAMM</name>
<dbReference type="InterPro" id="IPR032466">
    <property type="entry name" value="Metal_Hydrolase"/>
</dbReference>
<reference evidence="3 4" key="1">
    <citation type="submission" date="2016-06" db="EMBL/GenBank/DDBJ databases">
        <title>Complete genome sequence of a deep-branching marine Gamma Proteobacterium Woeseia oceani type strain XK5.</title>
        <authorList>
            <person name="Mu D."/>
            <person name="Du Z."/>
        </authorList>
    </citation>
    <scope>NUCLEOTIDE SEQUENCE [LARGE SCALE GENOMIC DNA]</scope>
    <source>
        <strain evidence="3 4">XK5</strain>
    </source>
</reference>
<keyword evidence="1" id="KW-0732">Signal</keyword>
<dbReference type="InterPro" id="IPR051781">
    <property type="entry name" value="Metallo-dep_Hydrolase"/>
</dbReference>
<dbReference type="InterPro" id="IPR011059">
    <property type="entry name" value="Metal-dep_hydrolase_composite"/>
</dbReference>
<dbReference type="OrthoDB" id="783596at2"/>
<organism evidence="3 4">
    <name type="scientific">Woeseia oceani</name>
    <dbReference type="NCBI Taxonomy" id="1548547"/>
    <lineage>
        <taxon>Bacteria</taxon>
        <taxon>Pseudomonadati</taxon>
        <taxon>Pseudomonadota</taxon>
        <taxon>Gammaproteobacteria</taxon>
        <taxon>Woeseiales</taxon>
        <taxon>Woeseiaceae</taxon>
        <taxon>Woeseia</taxon>
    </lineage>
</organism>
<evidence type="ECO:0000313" key="3">
    <source>
        <dbReference type="EMBL" id="ANO51245.1"/>
    </source>
</evidence>
<dbReference type="RefSeq" id="WP_068615405.1">
    <property type="nucleotide sequence ID" value="NZ_CP016268.1"/>
</dbReference>
<dbReference type="Gene3D" id="3.20.20.140">
    <property type="entry name" value="Metal-dependent hydrolases"/>
    <property type="match status" value="2"/>
</dbReference>
<gene>
    <name evidence="3" type="ORF">BA177_08560</name>
</gene>
<dbReference type="Proteomes" id="UP000092695">
    <property type="component" value="Chromosome"/>
</dbReference>
<evidence type="ECO:0000256" key="1">
    <source>
        <dbReference type="SAM" id="SignalP"/>
    </source>
</evidence>
<sequence>MKHRIALFLIALLPIHLQAETIAITGARVHTVSDRGTLENATVIIEDGVIAAVGNNLAPPSGATVVDASGKIVTPGLFSAMGQLGLTEVNAVSGTVDFIQRGEQFSAAFDVADAYNRRSTLIAINRIEGITRAAIMPTGAGGPDEAGQFSHIFSGLGAIVQLGDEADSIVRRQAAMVVHLGEGGSSLAGGSRATALLQLRQALNDALDYAGHKDDYERGSRRAYALSQSDLEALQAVIEGTLPLIVHVDRASDIEVLLSMAAEYRLQLLIAGGTEAWMVAKQLADAGVGVILDSINNLPGSFDKLNARLDSAALLADAGVPVAFGGSSVQNHNARNITQAAGIAVANGLTWETALRALTLTPAEFYGVADRSGSIVAGKDADIVIWADDPLELSSYPEQVYIKGEQIPMQSRQTLLRDRYLKSASQLPPAFRH</sequence>
<feature type="signal peptide" evidence="1">
    <location>
        <begin position="1"/>
        <end position="19"/>
    </location>
</feature>
<feature type="domain" description="Amidohydrolase-related" evidence="2">
    <location>
        <begin position="274"/>
        <end position="401"/>
    </location>
</feature>
<feature type="chain" id="PRO_5008260151" description="Amidohydrolase-related domain-containing protein" evidence="1">
    <location>
        <begin position="20"/>
        <end position="433"/>
    </location>
</feature>
<evidence type="ECO:0000313" key="4">
    <source>
        <dbReference type="Proteomes" id="UP000092695"/>
    </source>
</evidence>
<dbReference type="STRING" id="1548547.BA177_08560"/>
<dbReference type="Pfam" id="PF01979">
    <property type="entry name" value="Amidohydro_1"/>
    <property type="match status" value="1"/>
</dbReference>
<dbReference type="EMBL" id="CP016268">
    <property type="protein sequence ID" value="ANO51245.1"/>
    <property type="molecule type" value="Genomic_DNA"/>
</dbReference>
<proteinExistence type="predicted"/>
<accession>A0A193LFD6</accession>
<dbReference type="SUPFAM" id="SSF51338">
    <property type="entry name" value="Composite domain of metallo-dependent hydrolases"/>
    <property type="match status" value="1"/>
</dbReference>
<dbReference type="KEGG" id="woc:BA177_08560"/>
<evidence type="ECO:0000259" key="2">
    <source>
        <dbReference type="Pfam" id="PF01979"/>
    </source>
</evidence>
<keyword evidence="4" id="KW-1185">Reference proteome</keyword>
<dbReference type="GO" id="GO:0016810">
    <property type="term" value="F:hydrolase activity, acting on carbon-nitrogen (but not peptide) bonds"/>
    <property type="evidence" value="ECO:0007669"/>
    <property type="project" value="InterPro"/>
</dbReference>
<dbReference type="AlphaFoldDB" id="A0A193LFD6"/>
<dbReference type="InterPro" id="IPR006680">
    <property type="entry name" value="Amidohydro-rel"/>
</dbReference>
<dbReference type="SUPFAM" id="SSF51556">
    <property type="entry name" value="Metallo-dependent hydrolases"/>
    <property type="match status" value="1"/>
</dbReference>
<dbReference type="PANTHER" id="PTHR43135">
    <property type="entry name" value="ALPHA-D-RIBOSE 1-METHYLPHOSPHONATE 5-TRIPHOSPHATE DIPHOSPHATASE"/>
    <property type="match status" value="1"/>
</dbReference>
<protein>
    <recommendedName>
        <fullName evidence="2">Amidohydrolase-related domain-containing protein</fullName>
    </recommendedName>
</protein>
<dbReference type="PANTHER" id="PTHR43135:SF3">
    <property type="entry name" value="ALPHA-D-RIBOSE 1-METHYLPHOSPHONATE 5-TRIPHOSPHATE DIPHOSPHATASE"/>
    <property type="match status" value="1"/>
</dbReference>